<reference evidence="1 6" key="4">
    <citation type="submission" date="2021-03" db="EMBL/GenBank/DDBJ databases">
        <title>Staphylococci and Mammaliicocci in bats.</title>
        <authorList>
            <person name="Fountain K."/>
        </authorList>
    </citation>
    <scope>NUCLEOTIDE SEQUENCE [LARGE SCALE GENOMIC DNA]</scope>
    <source>
        <strain evidence="1 6">18_1_E_SW</strain>
    </source>
</reference>
<dbReference type="OrthoDB" id="2397432at2"/>
<dbReference type="Proteomes" id="UP000664081">
    <property type="component" value="Unassembled WGS sequence"/>
</dbReference>
<reference evidence="2" key="2">
    <citation type="submission" date="2018-03" db="EMBL/GenBank/DDBJ databases">
        <authorList>
            <person name="Keele B.F."/>
        </authorList>
    </citation>
    <scope>NUCLEOTIDE SEQUENCE</scope>
    <source>
        <strain evidence="2">SNUC 4337</strain>
    </source>
</reference>
<reference evidence="3 5" key="3">
    <citation type="submission" date="2018-06" db="EMBL/GenBank/DDBJ databases">
        <authorList>
            <consortium name="Pathogen Informatics"/>
            <person name="Doyle S."/>
        </authorList>
    </citation>
    <scope>NUCLEOTIDE SEQUENCE [LARGE SCALE GENOMIC DNA]</scope>
    <source>
        <strain evidence="3 5">NCTC13834</strain>
    </source>
</reference>
<evidence type="ECO:0000313" key="2">
    <source>
        <dbReference type="EMBL" id="PTK60519.1"/>
    </source>
</evidence>
<protein>
    <submittedName>
        <fullName evidence="2">Uncharacterized protein</fullName>
    </submittedName>
</protein>
<proteinExistence type="predicted"/>
<evidence type="ECO:0000313" key="5">
    <source>
        <dbReference type="Proteomes" id="UP000254412"/>
    </source>
</evidence>
<dbReference type="KEGG" id="snl:BJD96_11015"/>
<dbReference type="RefSeq" id="WP_096810666.1">
    <property type="nucleotide sequence ID" value="NZ_BMCF01000008.1"/>
</dbReference>
<dbReference type="AlphaFoldDB" id="A0A291JLL7"/>
<evidence type="ECO:0000313" key="4">
    <source>
        <dbReference type="Proteomes" id="UP000240400"/>
    </source>
</evidence>
<dbReference type="Proteomes" id="UP000254412">
    <property type="component" value="Unassembled WGS sequence"/>
</dbReference>
<dbReference type="EMBL" id="JAFNLT010000003">
    <property type="protein sequence ID" value="MBO1226492.1"/>
    <property type="molecule type" value="Genomic_DNA"/>
</dbReference>
<evidence type="ECO:0000313" key="3">
    <source>
        <dbReference type="EMBL" id="SUM55801.1"/>
    </source>
</evidence>
<dbReference type="Proteomes" id="UP000240400">
    <property type="component" value="Unassembled WGS sequence"/>
</dbReference>
<dbReference type="EMBL" id="PZHR01000005">
    <property type="protein sequence ID" value="PTK60519.1"/>
    <property type="molecule type" value="Genomic_DNA"/>
</dbReference>
<evidence type="ECO:0000313" key="6">
    <source>
        <dbReference type="Proteomes" id="UP000664081"/>
    </source>
</evidence>
<gene>
    <name evidence="2" type="ORF">BUZ61_01995</name>
    <name evidence="1" type="ORF">J3T88_04035</name>
    <name evidence="3" type="ORF">NCTC13834_02176</name>
</gene>
<accession>A0A291JLL7</accession>
<sequence>MNDIFKFIIEANDGNAFCEYVENVWEIDPALALKRFETAIKRHHYFYLKDSDRYINVNNIMSIKVEIVRKAD</sequence>
<reference evidence="2 4" key="1">
    <citation type="journal article" date="2016" name="Front. Microbiol.">
        <title>Comprehensive Phylogenetic Analysis of Bovine Non-aureus Staphylococci Species Based on Whole-Genome Sequencing.</title>
        <authorList>
            <person name="Naushad S."/>
            <person name="Barkema H.W."/>
            <person name="Luby C."/>
            <person name="Condas L.A."/>
            <person name="Nobrega D.B."/>
            <person name="Carson D.A."/>
            <person name="De Buck J."/>
        </authorList>
    </citation>
    <scope>NUCLEOTIDE SEQUENCE [LARGE SCALE GENOMIC DNA]</scope>
    <source>
        <strain evidence="2 4">SNUC 4337</strain>
    </source>
</reference>
<dbReference type="EMBL" id="UHDS01000001">
    <property type="protein sequence ID" value="SUM55801.1"/>
    <property type="molecule type" value="Genomic_DNA"/>
</dbReference>
<evidence type="ECO:0000313" key="1">
    <source>
        <dbReference type="EMBL" id="MBO1226492.1"/>
    </source>
</evidence>
<keyword evidence="6" id="KW-1185">Reference proteome</keyword>
<name>A0A291JLL7_9STAP</name>
<organism evidence="2 4">
    <name type="scientific">Staphylococcus nepalensis</name>
    <dbReference type="NCBI Taxonomy" id="214473"/>
    <lineage>
        <taxon>Bacteria</taxon>
        <taxon>Bacillati</taxon>
        <taxon>Bacillota</taxon>
        <taxon>Bacilli</taxon>
        <taxon>Bacillales</taxon>
        <taxon>Staphylococcaceae</taxon>
        <taxon>Staphylococcus</taxon>
    </lineage>
</organism>
<dbReference type="GeneID" id="66777582"/>